<keyword evidence="3" id="KW-1185">Reference proteome</keyword>
<feature type="transmembrane region" description="Helical" evidence="1">
    <location>
        <begin position="48"/>
        <end position="65"/>
    </location>
</feature>
<evidence type="ECO:0000313" key="2">
    <source>
        <dbReference type="EMBL" id="GAA0340067.1"/>
    </source>
</evidence>
<dbReference type="PROSITE" id="PS51257">
    <property type="entry name" value="PROKAR_LIPOPROTEIN"/>
    <property type="match status" value="1"/>
</dbReference>
<dbReference type="RefSeq" id="WP_343840316.1">
    <property type="nucleotide sequence ID" value="NZ_BAAAEI010000001.1"/>
</dbReference>
<feature type="transmembrane region" description="Helical" evidence="1">
    <location>
        <begin position="103"/>
        <end position="124"/>
    </location>
</feature>
<dbReference type="EMBL" id="BAAAEI010000001">
    <property type="protein sequence ID" value="GAA0340067.1"/>
    <property type="molecule type" value="Genomic_DNA"/>
</dbReference>
<feature type="transmembrane region" description="Helical" evidence="1">
    <location>
        <begin position="77"/>
        <end position="97"/>
    </location>
</feature>
<accession>A0ABN0WJZ2</accession>
<keyword evidence="1" id="KW-0812">Transmembrane</keyword>
<evidence type="ECO:0000256" key="1">
    <source>
        <dbReference type="SAM" id="Phobius"/>
    </source>
</evidence>
<keyword evidence="1" id="KW-0472">Membrane</keyword>
<evidence type="ECO:0008006" key="4">
    <source>
        <dbReference type="Google" id="ProtNLM"/>
    </source>
</evidence>
<comment type="caution">
    <text evidence="2">The sequence shown here is derived from an EMBL/GenBank/DDBJ whole genome shotgun (WGS) entry which is preliminary data.</text>
</comment>
<organism evidence="2 3">
    <name type="scientific">Bowmanella denitrificans</name>
    <dbReference type="NCBI Taxonomy" id="366582"/>
    <lineage>
        <taxon>Bacteria</taxon>
        <taxon>Pseudomonadati</taxon>
        <taxon>Pseudomonadota</taxon>
        <taxon>Gammaproteobacteria</taxon>
        <taxon>Alteromonadales</taxon>
        <taxon>Alteromonadaceae</taxon>
        <taxon>Bowmanella</taxon>
    </lineage>
</organism>
<protein>
    <recommendedName>
        <fullName evidence="4">VanZ-like domain-containing protein</fullName>
    </recommendedName>
</protein>
<reference evidence="2 3" key="1">
    <citation type="journal article" date="2019" name="Int. J. Syst. Evol. Microbiol.">
        <title>The Global Catalogue of Microorganisms (GCM) 10K type strain sequencing project: providing services to taxonomists for standard genome sequencing and annotation.</title>
        <authorList>
            <consortium name="The Broad Institute Genomics Platform"/>
            <consortium name="The Broad Institute Genome Sequencing Center for Infectious Disease"/>
            <person name="Wu L."/>
            <person name="Ma J."/>
        </authorList>
    </citation>
    <scope>NUCLEOTIDE SEQUENCE [LARGE SCALE GENOMIC DNA]</scope>
    <source>
        <strain evidence="2 3">JCM 13378</strain>
    </source>
</reference>
<dbReference type="NCBIfam" id="NF037970">
    <property type="entry name" value="vanZ_1"/>
    <property type="match status" value="1"/>
</dbReference>
<name>A0ABN0WJZ2_9ALTE</name>
<sequence>MNLKQKLTIPYSTALLACFFCLMLVVAKYIPAWSALPKWFERLLGADYYLHICVGFGLSLALAKLSGISAKTWARQLLFFLTLLLVYGIDELIQAWVPHRQFSVVDFAASATGWILALCAWFTVRAWRRPQGKVQLSE</sequence>
<evidence type="ECO:0000313" key="3">
    <source>
        <dbReference type="Proteomes" id="UP001501757"/>
    </source>
</evidence>
<dbReference type="Proteomes" id="UP001501757">
    <property type="component" value="Unassembled WGS sequence"/>
</dbReference>
<keyword evidence="1" id="KW-1133">Transmembrane helix</keyword>
<dbReference type="PANTHER" id="PTHR28008">
    <property type="entry name" value="DOMAIN PROTEIN, PUTATIVE (AFU_ORTHOLOGUE AFUA_3G10980)-RELATED"/>
    <property type="match status" value="1"/>
</dbReference>
<proteinExistence type="predicted"/>
<dbReference type="PANTHER" id="PTHR28008:SF1">
    <property type="entry name" value="DOMAIN PROTEIN, PUTATIVE (AFU_ORTHOLOGUE AFUA_3G10980)-RELATED"/>
    <property type="match status" value="1"/>
</dbReference>
<feature type="transmembrane region" description="Helical" evidence="1">
    <location>
        <begin position="12"/>
        <end position="36"/>
    </location>
</feature>
<gene>
    <name evidence="2" type="ORF">GCM10009092_00730</name>
</gene>